<feature type="domain" description="Radical SAM core" evidence="5">
    <location>
        <begin position="21"/>
        <end position="124"/>
    </location>
</feature>
<dbReference type="SUPFAM" id="SSF102114">
    <property type="entry name" value="Radical SAM enzymes"/>
    <property type="match status" value="1"/>
</dbReference>
<accession>A0A940RVU6</accession>
<dbReference type="SFLD" id="SFLDS00029">
    <property type="entry name" value="Radical_SAM"/>
    <property type="match status" value="1"/>
</dbReference>
<evidence type="ECO:0000256" key="4">
    <source>
        <dbReference type="ARBA" id="ARBA00023014"/>
    </source>
</evidence>
<keyword evidence="3" id="KW-0408">Iron</keyword>
<dbReference type="InterPro" id="IPR013785">
    <property type="entry name" value="Aldolase_TIM"/>
</dbReference>
<dbReference type="EMBL" id="JAGIQL010000050">
    <property type="protein sequence ID" value="MBP0458740.1"/>
    <property type="molecule type" value="Genomic_DNA"/>
</dbReference>
<evidence type="ECO:0000256" key="3">
    <source>
        <dbReference type="ARBA" id="ARBA00023004"/>
    </source>
</evidence>
<dbReference type="InterPro" id="IPR058240">
    <property type="entry name" value="rSAM_sf"/>
</dbReference>
<organism evidence="6 7">
    <name type="scientific">Streptomyces montanisoli</name>
    <dbReference type="NCBI Taxonomy" id="2798581"/>
    <lineage>
        <taxon>Bacteria</taxon>
        <taxon>Bacillati</taxon>
        <taxon>Actinomycetota</taxon>
        <taxon>Actinomycetes</taxon>
        <taxon>Kitasatosporales</taxon>
        <taxon>Streptomycetaceae</taxon>
        <taxon>Streptomyces</taxon>
    </lineage>
</organism>
<dbReference type="GO" id="GO:0051536">
    <property type="term" value="F:iron-sulfur cluster binding"/>
    <property type="evidence" value="ECO:0007669"/>
    <property type="project" value="UniProtKB-KW"/>
</dbReference>
<dbReference type="PANTHER" id="PTHR11228:SF7">
    <property type="entry name" value="PQQA PEPTIDE CYCLASE"/>
    <property type="match status" value="1"/>
</dbReference>
<protein>
    <submittedName>
        <fullName evidence="6">Radical SAM protein</fullName>
    </submittedName>
</protein>
<sequence>MELAELVALRPVPCAGVLLMVTQRCPLHCAHCSTSSTMAGAHADGSALLRLVESFGPADRPELLMLTGGEPLLRPRLVTELAEAARARGVRTALLSGAFFARGGRLPASIRRAVRAVDHFSASIDRQHEREVPRTEVLRVLGSLLEDGTAVSLHITGADDDDPYLADVTREVRLAFGDRVPMLVNEVRAVGRAAAWGGSRTVPPAAAPGTARPLPCAMAAWPVVTPDGAVLACGNQDAVDLRPVPEHLLLGHIPQDDWPTLRGRALASPELRLIRSLGPLHLRSRFGAGTSGAQASGDGASGPGPCGADGYCASCVALPRDPELREAVRGYGAGPAGELLDAYAARAQARSGPVALVRRFGSARYAGLVAPGGPR</sequence>
<dbReference type="InterPro" id="IPR007197">
    <property type="entry name" value="rSAM"/>
</dbReference>
<proteinExistence type="predicted"/>
<dbReference type="Gene3D" id="3.20.20.70">
    <property type="entry name" value="Aldolase class I"/>
    <property type="match status" value="1"/>
</dbReference>
<dbReference type="RefSeq" id="WP_209340488.1">
    <property type="nucleotide sequence ID" value="NZ_JAGIQL010000050.1"/>
</dbReference>
<keyword evidence="7" id="KW-1185">Reference proteome</keyword>
<name>A0A940RVU6_9ACTN</name>
<evidence type="ECO:0000313" key="7">
    <source>
        <dbReference type="Proteomes" id="UP000670475"/>
    </source>
</evidence>
<gene>
    <name evidence="6" type="ORF">JFN87_14705</name>
</gene>
<evidence type="ECO:0000256" key="2">
    <source>
        <dbReference type="ARBA" id="ARBA00022723"/>
    </source>
</evidence>
<dbReference type="GO" id="GO:0003824">
    <property type="term" value="F:catalytic activity"/>
    <property type="evidence" value="ECO:0007669"/>
    <property type="project" value="InterPro"/>
</dbReference>
<dbReference type="Pfam" id="PF04055">
    <property type="entry name" value="Radical_SAM"/>
    <property type="match status" value="1"/>
</dbReference>
<dbReference type="GO" id="GO:0046872">
    <property type="term" value="F:metal ion binding"/>
    <property type="evidence" value="ECO:0007669"/>
    <property type="project" value="UniProtKB-KW"/>
</dbReference>
<dbReference type="CDD" id="cd01335">
    <property type="entry name" value="Radical_SAM"/>
    <property type="match status" value="1"/>
</dbReference>
<dbReference type="AlphaFoldDB" id="A0A940RVU6"/>
<dbReference type="Proteomes" id="UP000670475">
    <property type="component" value="Unassembled WGS sequence"/>
</dbReference>
<keyword evidence="4" id="KW-0411">Iron-sulfur</keyword>
<keyword evidence="2" id="KW-0479">Metal-binding</keyword>
<evidence type="ECO:0000256" key="1">
    <source>
        <dbReference type="ARBA" id="ARBA00022691"/>
    </source>
</evidence>
<evidence type="ECO:0000313" key="6">
    <source>
        <dbReference type="EMBL" id="MBP0458740.1"/>
    </source>
</evidence>
<evidence type="ECO:0000259" key="5">
    <source>
        <dbReference type="Pfam" id="PF04055"/>
    </source>
</evidence>
<dbReference type="PANTHER" id="PTHR11228">
    <property type="entry name" value="RADICAL SAM DOMAIN PROTEIN"/>
    <property type="match status" value="1"/>
</dbReference>
<keyword evidence="1" id="KW-0949">S-adenosyl-L-methionine</keyword>
<dbReference type="InterPro" id="IPR050377">
    <property type="entry name" value="Radical_SAM_PqqE_MftC-like"/>
</dbReference>
<reference evidence="6" key="1">
    <citation type="submission" date="2021-03" db="EMBL/GenBank/DDBJ databases">
        <title>Whole genome sequence of Streptomyces bomunensis MMS17-BM035.</title>
        <authorList>
            <person name="Lee J.H."/>
        </authorList>
    </citation>
    <scope>NUCLEOTIDE SEQUENCE</scope>
    <source>
        <strain evidence="6">MMS17-BM035</strain>
    </source>
</reference>
<comment type="caution">
    <text evidence="6">The sequence shown here is derived from an EMBL/GenBank/DDBJ whole genome shotgun (WGS) entry which is preliminary data.</text>
</comment>